<dbReference type="Proteomes" id="UP000253436">
    <property type="component" value="Unassembled WGS sequence"/>
</dbReference>
<gene>
    <name evidence="1" type="ORF">DFQ08_10427</name>
</gene>
<dbReference type="AlphaFoldDB" id="A0A368ZFP2"/>
<proteinExistence type="predicted"/>
<sequence length="269" mass="31710">MKKHTELQFRGCINTPALFTTQFLDPISAITLPSKLKPIPDIVVFTQHRLGKLVEEFVFHQLKQEASINWIIENVQIQNGKQTIGELDALYYENNQPIHLEAVYKFYLYDRLNTYDNPLEYWIGPNRNDRLSYKLDKLKTKQFPLLYKEETQVQLSSLGIEVSAIKQRLCFQAQLFLPYGMKPIETGVLNSECISGFYIPFADFNLFRGFKLYIPRKLDWLVNPHDNVDWLDYDTAQEIIGLQIKDKRSPLIWLKRNNATFEKCFITFW</sequence>
<dbReference type="OrthoDB" id="1466769at2"/>
<keyword evidence="2" id="KW-1185">Reference proteome</keyword>
<accession>A0A368ZFP2</accession>
<dbReference type="Pfam" id="PF08907">
    <property type="entry name" value="DUF1853"/>
    <property type="match status" value="1"/>
</dbReference>
<dbReference type="EMBL" id="QPJO01000004">
    <property type="protein sequence ID" value="RCW90628.1"/>
    <property type="molecule type" value="Genomic_DNA"/>
</dbReference>
<evidence type="ECO:0000313" key="2">
    <source>
        <dbReference type="Proteomes" id="UP000253436"/>
    </source>
</evidence>
<protein>
    <recommendedName>
        <fullName evidence="3">DUF1853 family protein</fullName>
    </recommendedName>
</protein>
<reference evidence="1 2" key="1">
    <citation type="submission" date="2018-07" db="EMBL/GenBank/DDBJ databases">
        <title>Genomic Encyclopedia of Type Strains, Phase III (KMG-III): the genomes of soil and plant-associated and newly described type strains.</title>
        <authorList>
            <person name="Whitman W."/>
        </authorList>
    </citation>
    <scope>NUCLEOTIDE SEQUENCE [LARGE SCALE GENOMIC DNA]</scope>
    <source>
        <strain evidence="1 2">CECT 7958</strain>
    </source>
</reference>
<name>A0A368ZFP2_9FLAO</name>
<comment type="caution">
    <text evidence="1">The sequence shown here is derived from an EMBL/GenBank/DDBJ whole genome shotgun (WGS) entry which is preliminary data.</text>
</comment>
<organism evidence="1 2">
    <name type="scientific">Winogradskyella arenosi</name>
    <dbReference type="NCBI Taxonomy" id="533325"/>
    <lineage>
        <taxon>Bacteria</taxon>
        <taxon>Pseudomonadati</taxon>
        <taxon>Bacteroidota</taxon>
        <taxon>Flavobacteriia</taxon>
        <taxon>Flavobacteriales</taxon>
        <taxon>Flavobacteriaceae</taxon>
        <taxon>Winogradskyella</taxon>
    </lineage>
</organism>
<dbReference type="InterPro" id="IPR015003">
    <property type="entry name" value="DUF1853"/>
</dbReference>
<evidence type="ECO:0000313" key="1">
    <source>
        <dbReference type="EMBL" id="RCW90628.1"/>
    </source>
</evidence>
<dbReference type="RefSeq" id="WP_114310217.1">
    <property type="nucleotide sequence ID" value="NZ_QPJO01000004.1"/>
</dbReference>
<evidence type="ECO:0008006" key="3">
    <source>
        <dbReference type="Google" id="ProtNLM"/>
    </source>
</evidence>